<feature type="region of interest" description="Disordered" evidence="1">
    <location>
        <begin position="120"/>
        <end position="144"/>
    </location>
</feature>
<evidence type="ECO:0000313" key="3">
    <source>
        <dbReference type="EMBL" id="KAF4587809.1"/>
    </source>
</evidence>
<comment type="caution">
    <text evidence="3">The sequence shown here is derived from an EMBL/GenBank/DDBJ whole genome shotgun (WGS) entry which is preliminary data.</text>
</comment>
<proteinExistence type="predicted"/>
<keyword evidence="4" id="KW-1185">Reference proteome</keyword>
<dbReference type="PANTHER" id="PTHR22775">
    <property type="entry name" value="SORTING NEXIN"/>
    <property type="match status" value="1"/>
</dbReference>
<feature type="compositionally biased region" description="Pro residues" evidence="1">
    <location>
        <begin position="268"/>
        <end position="280"/>
    </location>
</feature>
<feature type="compositionally biased region" description="Low complexity" evidence="1">
    <location>
        <begin position="252"/>
        <end position="267"/>
    </location>
</feature>
<reference evidence="3 4" key="1">
    <citation type="journal article" date="2020" name="G3 (Bethesda)">
        <title>Genetic Underpinnings of Host Manipulation by Ophiocordyceps as Revealed by Comparative Transcriptomics.</title>
        <authorList>
            <person name="Will I."/>
            <person name="Das B."/>
            <person name="Trinh T."/>
            <person name="Brachmann A."/>
            <person name="Ohm R.A."/>
            <person name="de Bekker C."/>
        </authorList>
    </citation>
    <scope>NUCLEOTIDE SEQUENCE [LARGE SCALE GENOMIC DNA]</scope>
    <source>
        <strain evidence="3 4">EC05</strain>
    </source>
</reference>
<sequence>MTKAAETPSTRATQALIRRTLCPNTPPKTPITELLPPLTSRNDVDEELYALLAMLLREYVQRWYGAITSDETLVTEIVSVFAHCSRGVEGRARGVDWGAVLGDEVAFLLGGHVDAYRKAESNSQSQTRTTYHALNPFPPLDATTPTQQLERERSYRGLLSEGILAVLLPTEELEDSCVRALLVEMLAELLIGNAVGRAAQPWVILEGLGVRMPWLDGLLQLVRFGAVHGPGRVADVDGVLDRLLSRTLTSKLPPLPTTLRTLRSTSSPNPPAGPSTPRPPSTEAEFLALRRRAALSLWRMLPWPAAGRLYFSAGDEAEALEQVDGLLAVWGDEYCNRHLVYALVELLVVRVLPELAERGVSDLWRERLG</sequence>
<evidence type="ECO:0000259" key="2">
    <source>
        <dbReference type="PROSITE" id="PS51207"/>
    </source>
</evidence>
<dbReference type="PROSITE" id="PS51207">
    <property type="entry name" value="PXA"/>
    <property type="match status" value="1"/>
</dbReference>
<feature type="compositionally biased region" description="Polar residues" evidence="1">
    <location>
        <begin position="121"/>
        <end position="132"/>
    </location>
</feature>
<accession>A0A8H4Q6X1</accession>
<dbReference type="AlphaFoldDB" id="A0A8H4Q6X1"/>
<dbReference type="Pfam" id="PF02194">
    <property type="entry name" value="PXA"/>
    <property type="match status" value="1"/>
</dbReference>
<feature type="region of interest" description="Disordered" evidence="1">
    <location>
        <begin position="252"/>
        <end position="282"/>
    </location>
</feature>
<dbReference type="Proteomes" id="UP000562929">
    <property type="component" value="Unassembled WGS sequence"/>
</dbReference>
<evidence type="ECO:0000313" key="4">
    <source>
        <dbReference type="Proteomes" id="UP000562929"/>
    </source>
</evidence>
<feature type="domain" description="PXA" evidence="2">
    <location>
        <begin position="41"/>
        <end position="213"/>
    </location>
</feature>
<dbReference type="SMART" id="SM00313">
    <property type="entry name" value="PXA"/>
    <property type="match status" value="1"/>
</dbReference>
<dbReference type="EMBL" id="JAACLJ010000004">
    <property type="protein sequence ID" value="KAF4587809.1"/>
    <property type="molecule type" value="Genomic_DNA"/>
</dbReference>
<gene>
    <name evidence="3" type="ORF">GQ602_004502</name>
</gene>
<name>A0A8H4Q6X1_9HYPO</name>
<evidence type="ECO:0000256" key="1">
    <source>
        <dbReference type="SAM" id="MobiDB-lite"/>
    </source>
</evidence>
<dbReference type="OrthoDB" id="5582218at2759"/>
<dbReference type="PANTHER" id="PTHR22775:SF3">
    <property type="entry name" value="SORTING NEXIN-13"/>
    <property type="match status" value="1"/>
</dbReference>
<dbReference type="InterPro" id="IPR003114">
    <property type="entry name" value="Phox_assoc"/>
</dbReference>
<dbReference type="GO" id="GO:0035091">
    <property type="term" value="F:phosphatidylinositol binding"/>
    <property type="evidence" value="ECO:0007669"/>
    <property type="project" value="TreeGrafter"/>
</dbReference>
<protein>
    <submittedName>
        <fullName evidence="3">PXA domain-containing protein</fullName>
    </submittedName>
</protein>
<organism evidence="3 4">
    <name type="scientific">Ophiocordyceps camponoti-floridani</name>
    <dbReference type="NCBI Taxonomy" id="2030778"/>
    <lineage>
        <taxon>Eukaryota</taxon>
        <taxon>Fungi</taxon>
        <taxon>Dikarya</taxon>
        <taxon>Ascomycota</taxon>
        <taxon>Pezizomycotina</taxon>
        <taxon>Sordariomycetes</taxon>
        <taxon>Hypocreomycetidae</taxon>
        <taxon>Hypocreales</taxon>
        <taxon>Ophiocordycipitaceae</taxon>
        <taxon>Ophiocordyceps</taxon>
    </lineage>
</organism>